<evidence type="ECO:0000256" key="2">
    <source>
        <dbReference type="SAM" id="Coils"/>
    </source>
</evidence>
<evidence type="ECO:0000313" key="4">
    <source>
        <dbReference type="EMBL" id="HDD53504.1"/>
    </source>
</evidence>
<dbReference type="FunFam" id="1.10.1660.10:FF:000008">
    <property type="entry name" value="Heat shock transcriptional regulator"/>
    <property type="match status" value="1"/>
</dbReference>
<dbReference type="Pfam" id="PF13411">
    <property type="entry name" value="MerR_1"/>
    <property type="match status" value="1"/>
</dbReference>
<accession>A0A7C0U6T6</accession>
<protein>
    <submittedName>
        <fullName evidence="4">MerR family transcriptional regulator</fullName>
    </submittedName>
</protein>
<sequence length="132" mass="15373">MEKESPLYLISTVAKMLNIHPQTLRLYEREGLIKPARTEGNTRLYSQEDIERLRTILTLTRELGVNLAGVEIILRLREQIEELQKEVERLATLLGRYMQVEIERLQQEDRPGLVKVSPAHVVRVKVVEEKES</sequence>
<dbReference type="PANTHER" id="PTHR30204">
    <property type="entry name" value="REDOX-CYCLING DRUG-SENSING TRANSCRIPTIONAL ACTIVATOR SOXR"/>
    <property type="match status" value="1"/>
</dbReference>
<dbReference type="InterPro" id="IPR009061">
    <property type="entry name" value="DNA-bd_dom_put_sf"/>
</dbReference>
<dbReference type="PANTHER" id="PTHR30204:SF58">
    <property type="entry name" value="HTH-TYPE TRANSCRIPTIONAL REGULATOR YFMP"/>
    <property type="match status" value="1"/>
</dbReference>
<dbReference type="PROSITE" id="PS50937">
    <property type="entry name" value="HTH_MERR_2"/>
    <property type="match status" value="1"/>
</dbReference>
<dbReference type="InterPro" id="IPR000551">
    <property type="entry name" value="MerR-type_HTH_dom"/>
</dbReference>
<dbReference type="CDD" id="cd04766">
    <property type="entry name" value="HTH_HspR"/>
    <property type="match status" value="1"/>
</dbReference>
<comment type="caution">
    <text evidence="4">The sequence shown here is derived from an EMBL/GenBank/DDBJ whole genome shotgun (WGS) entry which is preliminary data.</text>
</comment>
<dbReference type="PROSITE" id="PS00552">
    <property type="entry name" value="HTH_MERR_1"/>
    <property type="match status" value="1"/>
</dbReference>
<dbReference type="SUPFAM" id="SSF46955">
    <property type="entry name" value="Putative DNA-binding domain"/>
    <property type="match status" value="1"/>
</dbReference>
<dbReference type="Proteomes" id="UP000885690">
    <property type="component" value="Unassembled WGS sequence"/>
</dbReference>
<feature type="coiled-coil region" evidence="2">
    <location>
        <begin position="73"/>
        <end position="100"/>
    </location>
</feature>
<reference evidence="4" key="1">
    <citation type="journal article" date="2020" name="mSystems">
        <title>Genome- and Community-Level Interaction Insights into Carbon Utilization and Element Cycling Functions of Hydrothermarchaeota in Hydrothermal Sediment.</title>
        <authorList>
            <person name="Zhou Z."/>
            <person name="Liu Y."/>
            <person name="Xu W."/>
            <person name="Pan J."/>
            <person name="Luo Z.H."/>
            <person name="Li M."/>
        </authorList>
    </citation>
    <scope>NUCLEOTIDE SEQUENCE [LARGE SCALE GENOMIC DNA]</scope>
    <source>
        <strain evidence="4">HyVt-115</strain>
    </source>
</reference>
<evidence type="ECO:0000256" key="1">
    <source>
        <dbReference type="ARBA" id="ARBA00023125"/>
    </source>
</evidence>
<dbReference type="NCBIfam" id="NF047375">
    <property type="entry name" value="HeatShock_HspR"/>
    <property type="match status" value="1"/>
</dbReference>
<proteinExistence type="predicted"/>
<dbReference type="InterPro" id="IPR047057">
    <property type="entry name" value="MerR_fam"/>
</dbReference>
<name>A0A7C0U6T6_9BACT</name>
<keyword evidence="1" id="KW-0238">DNA-binding</keyword>
<dbReference type="Gene3D" id="1.10.1660.10">
    <property type="match status" value="1"/>
</dbReference>
<feature type="domain" description="HTH merR-type" evidence="3">
    <location>
        <begin position="7"/>
        <end position="76"/>
    </location>
</feature>
<keyword evidence="2" id="KW-0175">Coiled coil</keyword>
<dbReference type="AlphaFoldDB" id="A0A7C0U6T6"/>
<evidence type="ECO:0000259" key="3">
    <source>
        <dbReference type="PROSITE" id="PS50937"/>
    </source>
</evidence>
<organism evidence="4">
    <name type="scientific">Thermosulfidibacter takaii</name>
    <dbReference type="NCBI Taxonomy" id="412593"/>
    <lineage>
        <taxon>Bacteria</taxon>
        <taxon>Pseudomonadati</taxon>
        <taxon>Thermosulfidibacterota</taxon>
        <taxon>Thermosulfidibacteria</taxon>
        <taxon>Thermosulfidibacterales</taxon>
        <taxon>Thermosulfidibacteraceae</taxon>
    </lineage>
</organism>
<gene>
    <name evidence="4" type="ORF">ENF32_05495</name>
</gene>
<dbReference type="GO" id="GO:0003677">
    <property type="term" value="F:DNA binding"/>
    <property type="evidence" value="ECO:0007669"/>
    <property type="project" value="UniProtKB-KW"/>
</dbReference>
<dbReference type="SMART" id="SM00422">
    <property type="entry name" value="HTH_MERR"/>
    <property type="match status" value="1"/>
</dbReference>
<dbReference type="GO" id="GO:0003700">
    <property type="term" value="F:DNA-binding transcription factor activity"/>
    <property type="evidence" value="ECO:0007669"/>
    <property type="project" value="InterPro"/>
</dbReference>
<dbReference type="EMBL" id="DQWS01000204">
    <property type="protein sequence ID" value="HDD53504.1"/>
    <property type="molecule type" value="Genomic_DNA"/>
</dbReference>